<gene>
    <name evidence="7" type="ORF">DF3PB_880010</name>
</gene>
<keyword evidence="5 6" id="KW-0472">Membrane</keyword>
<protein>
    <submittedName>
        <fullName evidence="7">Branched-chain amino acid ABC transporter, permease protein</fullName>
    </submittedName>
</protein>
<dbReference type="EMBL" id="UIDG01000643">
    <property type="protein sequence ID" value="SUS08788.1"/>
    <property type="molecule type" value="Genomic_DNA"/>
</dbReference>
<evidence type="ECO:0000256" key="4">
    <source>
        <dbReference type="ARBA" id="ARBA00022989"/>
    </source>
</evidence>
<sequence length="331" mass="35057">MSAPPRRKQVVNITGLLVLLALPAVALAVGEPFLIGVATRIVIAALAALSLDLILGYGGMVSFGHAAFLGIGAYVVGILAHHDIENTLIPFLPGTWHGTTAALVQWPLAVLASALFALVTGALCLRTSGVYFIMVTLAFAQMLYHFFVSLPAYGGHDGINLWQRSAIPGVDLSEDWVFYYVCLFILLAALAVLSRIVNSRFGMVLQGCKQNEARLAALGIATGRYKLAAYTLAGAIAGLAGALTANQTEFVGPSLMHWSRSGEILVMLILGGIGTLYGAVAGAATFLALEEILTSLTEHWMLFLGPILVFVVLFARRGIYGWLVGPESGDD</sequence>
<dbReference type="GO" id="GO:0015658">
    <property type="term" value="F:branched-chain amino acid transmembrane transporter activity"/>
    <property type="evidence" value="ECO:0007669"/>
    <property type="project" value="InterPro"/>
</dbReference>
<evidence type="ECO:0000256" key="6">
    <source>
        <dbReference type="SAM" id="Phobius"/>
    </source>
</evidence>
<dbReference type="PANTHER" id="PTHR30482:SF17">
    <property type="entry name" value="ABC TRANSPORTER ATP-BINDING PROTEIN"/>
    <property type="match status" value="1"/>
</dbReference>
<feature type="transmembrane region" description="Helical" evidence="6">
    <location>
        <begin position="66"/>
        <end position="84"/>
    </location>
</feature>
<feature type="transmembrane region" description="Helical" evidence="6">
    <location>
        <begin position="301"/>
        <end position="323"/>
    </location>
</feature>
<feature type="transmembrane region" description="Helical" evidence="6">
    <location>
        <begin position="176"/>
        <end position="197"/>
    </location>
</feature>
<dbReference type="PANTHER" id="PTHR30482">
    <property type="entry name" value="HIGH-AFFINITY BRANCHED-CHAIN AMINO ACID TRANSPORT SYSTEM PERMEASE"/>
    <property type="match status" value="1"/>
</dbReference>
<accession>A0A380TKU2</accession>
<feature type="transmembrane region" description="Helical" evidence="6">
    <location>
        <begin position="132"/>
        <end position="156"/>
    </location>
</feature>
<evidence type="ECO:0000313" key="7">
    <source>
        <dbReference type="EMBL" id="SUS08788.1"/>
    </source>
</evidence>
<keyword evidence="2" id="KW-1003">Cell membrane</keyword>
<name>A0A380TKU2_9ZZZZ</name>
<dbReference type="Pfam" id="PF02653">
    <property type="entry name" value="BPD_transp_2"/>
    <property type="match status" value="1"/>
</dbReference>
<feature type="transmembrane region" description="Helical" evidence="6">
    <location>
        <begin position="104"/>
        <end position="125"/>
    </location>
</feature>
<feature type="transmembrane region" description="Helical" evidence="6">
    <location>
        <begin position="265"/>
        <end position="289"/>
    </location>
</feature>
<keyword evidence="4 6" id="KW-1133">Transmembrane helix</keyword>
<evidence type="ECO:0000256" key="5">
    <source>
        <dbReference type="ARBA" id="ARBA00023136"/>
    </source>
</evidence>
<feature type="transmembrane region" description="Helical" evidence="6">
    <location>
        <begin position="227"/>
        <end position="245"/>
    </location>
</feature>
<dbReference type="GO" id="GO:0005886">
    <property type="term" value="C:plasma membrane"/>
    <property type="evidence" value="ECO:0007669"/>
    <property type="project" value="UniProtKB-SubCell"/>
</dbReference>
<feature type="transmembrane region" description="Helical" evidence="6">
    <location>
        <begin position="38"/>
        <end position="59"/>
    </location>
</feature>
<keyword evidence="3 6" id="KW-0812">Transmembrane</keyword>
<dbReference type="AlphaFoldDB" id="A0A380TKU2"/>
<dbReference type="InterPro" id="IPR043428">
    <property type="entry name" value="LivM-like"/>
</dbReference>
<evidence type="ECO:0000256" key="1">
    <source>
        <dbReference type="ARBA" id="ARBA00004651"/>
    </source>
</evidence>
<evidence type="ECO:0000256" key="2">
    <source>
        <dbReference type="ARBA" id="ARBA00022475"/>
    </source>
</evidence>
<evidence type="ECO:0000256" key="3">
    <source>
        <dbReference type="ARBA" id="ARBA00022692"/>
    </source>
</evidence>
<proteinExistence type="predicted"/>
<dbReference type="CDD" id="cd06581">
    <property type="entry name" value="TM_PBP1_LivM_like"/>
    <property type="match status" value="1"/>
</dbReference>
<reference evidence="7" key="1">
    <citation type="submission" date="2018-07" db="EMBL/GenBank/DDBJ databases">
        <authorList>
            <person name="Quirk P.G."/>
            <person name="Krulwich T.A."/>
        </authorList>
    </citation>
    <scope>NUCLEOTIDE SEQUENCE</scope>
</reference>
<organism evidence="7">
    <name type="scientific">metagenome</name>
    <dbReference type="NCBI Taxonomy" id="256318"/>
    <lineage>
        <taxon>unclassified sequences</taxon>
        <taxon>metagenomes</taxon>
    </lineage>
</organism>
<comment type="subcellular location">
    <subcellularLocation>
        <location evidence="1">Cell membrane</location>
        <topology evidence="1">Multi-pass membrane protein</topology>
    </subcellularLocation>
</comment>
<dbReference type="InterPro" id="IPR001851">
    <property type="entry name" value="ABC_transp_permease"/>
</dbReference>